<accession>U2V4N7</accession>
<dbReference type="EMBL" id="AWEZ01000056">
    <property type="protein sequence ID" value="ERL07636.1"/>
    <property type="molecule type" value="Genomic_DNA"/>
</dbReference>
<reference evidence="1 2" key="1">
    <citation type="submission" date="2013-08" db="EMBL/GenBank/DDBJ databases">
        <authorList>
            <person name="Durkin A.S."/>
            <person name="Haft D.R."/>
            <person name="McCorrison J."/>
            <person name="Torralba M."/>
            <person name="Gillis M."/>
            <person name="Haft D.H."/>
            <person name="Methe B."/>
            <person name="Sutton G."/>
            <person name="Nelson K.E."/>
        </authorList>
    </citation>
    <scope>NUCLEOTIDE SEQUENCE [LARGE SCALE GENOMIC DNA]</scope>
    <source>
        <strain evidence="1 2">F0195</strain>
    </source>
</reference>
<proteinExistence type="predicted"/>
<sequence>YRDENGRSKSRHVRSLGYLDELEKLYDDPIVHFKAEVEAENGAARAEVAPMTVTLRPLRKIDKRRESRVEMGAAVPSAYFHRDLGIWDFFERRRTARGFAFDPCRILELLVWDRVAHPSSKSAAWEAGDAFPRRCAFTLDDVYRSLDYLAERADALVRHMNASIEAARGPRDRTRLYYDVTNYWFEIDGEDEEGLRKRGVSKEHRPEAIVQMGLLLDAGGVPLGYELFPGNADDMSTMLPMMGKAGLRDASDPDGGRVVVVADKGPDTSSNIAACTLDGNGFVFSQSVRRATRGLRAWVLDDEGYKESGSGRFKVKSRIADKAVYVTGEDGKRRRVMVPVKEVAFWSRDFFERSRRERAKVVERSRAAIERGDCSGAASRSSVKYAKDVPVVRATGEKADHNWVLDERRTAADAAMDGYYCIVTSEQEWAEKEIIEAYRGLARIEDSFRVLKGTMDARPVYVWTEPHIRAHFLVCYVALTIMRLMQADVERMTGTRPSAEAVAEALSNMTGHRLDANVYHFDYRTDLTDALCGAVGIDLSREAMTKSQMNKVMSVVKKPRN</sequence>
<dbReference type="InterPro" id="IPR047654">
    <property type="entry name" value="IS1634_transpos"/>
</dbReference>
<keyword evidence="2" id="KW-1185">Reference proteome</keyword>
<dbReference type="PANTHER" id="PTHR34614:SF2">
    <property type="entry name" value="TRANSPOSASE IS4-LIKE DOMAIN-CONTAINING PROTEIN"/>
    <property type="match status" value="1"/>
</dbReference>
<dbReference type="InterPro" id="IPR012337">
    <property type="entry name" value="RNaseH-like_sf"/>
</dbReference>
<dbReference type="AlphaFoldDB" id="U2V4N7"/>
<dbReference type="Proteomes" id="UP000016638">
    <property type="component" value="Unassembled WGS sequence"/>
</dbReference>
<dbReference type="PANTHER" id="PTHR34614">
    <property type="match status" value="1"/>
</dbReference>
<dbReference type="RefSeq" id="WP_021726475.1">
    <property type="nucleotide sequence ID" value="NZ_AWEZ01000056.1"/>
</dbReference>
<name>U2V4N7_9ACTN</name>
<dbReference type="NCBIfam" id="NF033559">
    <property type="entry name" value="transpos_IS1634"/>
    <property type="match status" value="1"/>
</dbReference>
<feature type="non-terminal residue" evidence="1">
    <location>
        <position position="1"/>
    </location>
</feature>
<protein>
    <submittedName>
        <fullName evidence="1">Transposase, IS4 family</fullName>
    </submittedName>
</protein>
<evidence type="ECO:0000313" key="1">
    <source>
        <dbReference type="EMBL" id="ERL07636.1"/>
    </source>
</evidence>
<dbReference type="SUPFAM" id="SSF53098">
    <property type="entry name" value="Ribonuclease H-like"/>
    <property type="match status" value="1"/>
</dbReference>
<dbReference type="eggNOG" id="COG5421">
    <property type="taxonomic scope" value="Bacteria"/>
</dbReference>
<dbReference type="PATRIC" id="fig|1125712.3.peg.1627"/>
<dbReference type="OrthoDB" id="3193472at2"/>
<comment type="caution">
    <text evidence="1">The sequence shown here is derived from an EMBL/GenBank/DDBJ whole genome shotgun (WGS) entry which is preliminary data.</text>
</comment>
<organism evidence="1 2">
    <name type="scientific">Olsenella profusa F0195</name>
    <dbReference type="NCBI Taxonomy" id="1125712"/>
    <lineage>
        <taxon>Bacteria</taxon>
        <taxon>Bacillati</taxon>
        <taxon>Actinomycetota</taxon>
        <taxon>Coriobacteriia</taxon>
        <taxon>Coriobacteriales</taxon>
        <taxon>Atopobiaceae</taxon>
        <taxon>Olsenella</taxon>
    </lineage>
</organism>
<evidence type="ECO:0000313" key="2">
    <source>
        <dbReference type="Proteomes" id="UP000016638"/>
    </source>
</evidence>
<gene>
    <name evidence="1" type="ORF">HMPREF1316_2283</name>
</gene>